<evidence type="ECO:0000313" key="6">
    <source>
        <dbReference type="EMBL" id="MBM7124538.1"/>
    </source>
</evidence>
<dbReference type="Gene3D" id="3.30.565.10">
    <property type="entry name" value="Histidine kinase-like ATPase, C-terminal domain"/>
    <property type="match status" value="1"/>
</dbReference>
<feature type="domain" description="Histidine kinase/HSP90-like ATPase" evidence="5">
    <location>
        <begin position="153"/>
        <end position="250"/>
    </location>
</feature>
<keyword evidence="2" id="KW-0418">Kinase</keyword>
<evidence type="ECO:0000313" key="7">
    <source>
        <dbReference type="Proteomes" id="UP001430149"/>
    </source>
</evidence>
<dbReference type="CDD" id="cd16917">
    <property type="entry name" value="HATPase_UhpB-NarQ-NarX-like"/>
    <property type="match status" value="1"/>
</dbReference>
<dbReference type="Gene3D" id="1.20.5.1930">
    <property type="match status" value="1"/>
</dbReference>
<dbReference type="InterPro" id="IPR036890">
    <property type="entry name" value="HATPase_C_sf"/>
</dbReference>
<keyword evidence="4" id="KW-1133">Transmembrane helix</keyword>
<dbReference type="SMART" id="SM00387">
    <property type="entry name" value="HATPase_c"/>
    <property type="match status" value="1"/>
</dbReference>
<keyword evidence="7" id="KW-1185">Reference proteome</keyword>
<evidence type="ECO:0000256" key="4">
    <source>
        <dbReference type="SAM" id="Phobius"/>
    </source>
</evidence>
<organism evidence="6 7">
    <name type="scientific">Dyella flava</name>
    <dbReference type="NCBI Taxonomy" id="1920170"/>
    <lineage>
        <taxon>Bacteria</taxon>
        <taxon>Pseudomonadati</taxon>
        <taxon>Pseudomonadota</taxon>
        <taxon>Gammaproteobacteria</taxon>
        <taxon>Lysobacterales</taxon>
        <taxon>Rhodanobacteraceae</taxon>
        <taxon>Dyella</taxon>
    </lineage>
</organism>
<dbReference type="RefSeq" id="WP_204680056.1">
    <property type="nucleotide sequence ID" value="NZ_BSNR01000017.1"/>
</dbReference>
<dbReference type="SUPFAM" id="SSF55874">
    <property type="entry name" value="ATPase domain of HSP90 chaperone/DNA topoisomerase II/histidine kinase"/>
    <property type="match status" value="1"/>
</dbReference>
<dbReference type="PANTHER" id="PTHR24421:SF62">
    <property type="entry name" value="SENSORY TRANSDUCTION HISTIDINE KINASE"/>
    <property type="match status" value="1"/>
</dbReference>
<accession>A0ABS2K2J2</accession>
<comment type="caution">
    <text evidence="6">The sequence shown here is derived from an EMBL/GenBank/DDBJ whole genome shotgun (WGS) entry which is preliminary data.</text>
</comment>
<name>A0ABS2K2J2_9GAMM</name>
<keyword evidence="4" id="KW-0472">Membrane</keyword>
<reference evidence="6" key="1">
    <citation type="submission" date="2020-10" db="EMBL/GenBank/DDBJ databases">
        <title>Phylogeny of dyella-like bacteria.</title>
        <authorList>
            <person name="Fu J."/>
        </authorList>
    </citation>
    <scope>NUCLEOTIDE SEQUENCE</scope>
    <source>
        <strain evidence="6">DHOC52</strain>
    </source>
</reference>
<feature type="transmembrane region" description="Helical" evidence="4">
    <location>
        <begin position="13"/>
        <end position="32"/>
    </location>
</feature>
<sequence>MAAATQHLATWHWMGYLALAIAAVIGFVAIRYRRMVAKIRDRLEVRHAERERIARELHDTLLQGIQGLILRFQAIAEGLPEGDPVRAKIDLALTRADEVLVDGRDRVHDLRVSEGATKDLVVTFEILGQELESESSAEFRLLPHGTRRDIEPIIREEIYLIGREALLNAFRHANAETISLNIFFEAKQFLLRVEDDGIGIDPGILQIGHKPGHWGLRGMRERTQCIGGDLSISSNPGQGTLVELVVPSHVVYAAKRSTRRATPTPFSSSHSRFK</sequence>
<dbReference type="InterPro" id="IPR011712">
    <property type="entry name" value="Sig_transdc_His_kin_sub3_dim/P"/>
</dbReference>
<dbReference type="PANTHER" id="PTHR24421">
    <property type="entry name" value="NITRATE/NITRITE SENSOR PROTEIN NARX-RELATED"/>
    <property type="match status" value="1"/>
</dbReference>
<evidence type="ECO:0000259" key="5">
    <source>
        <dbReference type="SMART" id="SM00387"/>
    </source>
</evidence>
<protein>
    <recommendedName>
        <fullName evidence="5">Histidine kinase/HSP90-like ATPase domain-containing protein</fullName>
    </recommendedName>
</protein>
<gene>
    <name evidence="6" type="ORF">ISP19_04025</name>
</gene>
<keyword evidence="3" id="KW-0902">Two-component regulatory system</keyword>
<evidence type="ECO:0000256" key="1">
    <source>
        <dbReference type="ARBA" id="ARBA00022679"/>
    </source>
</evidence>
<dbReference type="Proteomes" id="UP001430149">
    <property type="component" value="Unassembled WGS sequence"/>
</dbReference>
<dbReference type="InterPro" id="IPR050482">
    <property type="entry name" value="Sensor_HK_TwoCompSys"/>
</dbReference>
<dbReference type="EMBL" id="JADIKE010000027">
    <property type="protein sequence ID" value="MBM7124538.1"/>
    <property type="molecule type" value="Genomic_DNA"/>
</dbReference>
<dbReference type="Pfam" id="PF02518">
    <property type="entry name" value="HATPase_c"/>
    <property type="match status" value="1"/>
</dbReference>
<dbReference type="Pfam" id="PF07730">
    <property type="entry name" value="HisKA_3"/>
    <property type="match status" value="1"/>
</dbReference>
<evidence type="ECO:0000256" key="3">
    <source>
        <dbReference type="ARBA" id="ARBA00023012"/>
    </source>
</evidence>
<keyword evidence="4" id="KW-0812">Transmembrane</keyword>
<keyword evidence="1" id="KW-0808">Transferase</keyword>
<evidence type="ECO:0000256" key="2">
    <source>
        <dbReference type="ARBA" id="ARBA00022777"/>
    </source>
</evidence>
<dbReference type="InterPro" id="IPR003594">
    <property type="entry name" value="HATPase_dom"/>
</dbReference>
<proteinExistence type="predicted"/>